<evidence type="ECO:0000313" key="2">
    <source>
        <dbReference type="Proteomes" id="UP000033202"/>
    </source>
</evidence>
<proteinExistence type="predicted"/>
<comment type="caution">
    <text evidence="1">The sequence shown here is derived from an EMBL/GenBank/DDBJ whole genome shotgun (WGS) entry which is preliminary data.</text>
</comment>
<dbReference type="Proteomes" id="UP000033202">
    <property type="component" value="Unassembled WGS sequence"/>
</dbReference>
<dbReference type="STRING" id="1219043.SCH01S_21_01080"/>
<name>A0A0E9MND4_9SPHN</name>
<organism evidence="1 2">
    <name type="scientific">Sphingomonas changbaiensis NBRC 104936</name>
    <dbReference type="NCBI Taxonomy" id="1219043"/>
    <lineage>
        <taxon>Bacteria</taxon>
        <taxon>Pseudomonadati</taxon>
        <taxon>Pseudomonadota</taxon>
        <taxon>Alphaproteobacteria</taxon>
        <taxon>Sphingomonadales</taxon>
        <taxon>Sphingomonadaceae</taxon>
        <taxon>Sphingomonas</taxon>
    </lineage>
</organism>
<sequence length="68" mass="7735">MRVWALTLAALRSGPLTPLALRASRPLPEGRGAGLLTTYHGRANVRWLTMLDRFIRRKTHSRVRGNDR</sequence>
<evidence type="ECO:0000313" key="1">
    <source>
        <dbReference type="EMBL" id="GAO38921.1"/>
    </source>
</evidence>
<protein>
    <submittedName>
        <fullName evidence="1">Uncharacterized protein</fullName>
    </submittedName>
</protein>
<gene>
    <name evidence="1" type="ORF">SCH01S_21_01080</name>
</gene>
<reference evidence="1 2" key="1">
    <citation type="submission" date="2015-04" db="EMBL/GenBank/DDBJ databases">
        <title>Whole genome shotgun sequence of Sphingomonas changbaiensis NBRC 104936.</title>
        <authorList>
            <person name="Katano-Makiyama Y."/>
            <person name="Hosoyama A."/>
            <person name="Hashimoto M."/>
            <person name="Noguchi M."/>
            <person name="Tsuchikane K."/>
            <person name="Ohji S."/>
            <person name="Yamazoe A."/>
            <person name="Ichikawa N."/>
            <person name="Kimura A."/>
            <person name="Fujita N."/>
        </authorList>
    </citation>
    <scope>NUCLEOTIDE SEQUENCE [LARGE SCALE GENOMIC DNA]</scope>
    <source>
        <strain evidence="1 2">NBRC 104936</strain>
    </source>
</reference>
<accession>A0A0E9MND4</accession>
<dbReference type="AlphaFoldDB" id="A0A0E9MND4"/>
<keyword evidence="2" id="KW-1185">Reference proteome</keyword>
<dbReference type="EMBL" id="BBWU01000021">
    <property type="protein sequence ID" value="GAO38921.1"/>
    <property type="molecule type" value="Genomic_DNA"/>
</dbReference>